<dbReference type="InterPro" id="IPR027417">
    <property type="entry name" value="P-loop_NTPase"/>
</dbReference>
<dbReference type="Proteomes" id="UP000011708">
    <property type="component" value="Chromosome"/>
</dbReference>
<dbReference type="InterPro" id="IPR051396">
    <property type="entry name" value="Bact_Antivir_Def_Nuclease"/>
</dbReference>
<gene>
    <name evidence="2" type="ORF">HMPREF9725_00179</name>
</gene>
<evidence type="ECO:0000259" key="1">
    <source>
        <dbReference type="Pfam" id="PF13175"/>
    </source>
</evidence>
<organism evidence="2">
    <name type="scientific">Treponema denticola H1-T</name>
    <dbReference type="NCBI Taxonomy" id="999431"/>
    <lineage>
        <taxon>Bacteria</taxon>
        <taxon>Pseudomonadati</taxon>
        <taxon>Spirochaetota</taxon>
        <taxon>Spirochaetia</taxon>
        <taxon>Spirochaetales</taxon>
        <taxon>Treponemataceae</taxon>
        <taxon>Treponema</taxon>
    </lineage>
</organism>
<name>M2BZG1_TREDN</name>
<evidence type="ECO:0000313" key="2">
    <source>
        <dbReference type="EMBL" id="EMB34640.1"/>
    </source>
</evidence>
<dbReference type="CDD" id="cd00267">
    <property type="entry name" value="ABC_ATPase"/>
    <property type="match status" value="1"/>
</dbReference>
<dbReference type="Gene3D" id="3.40.50.300">
    <property type="entry name" value="P-loop containing nucleotide triphosphate hydrolases"/>
    <property type="match status" value="1"/>
</dbReference>
<sequence>MEVVSFSVENFRSITKKSVIPLKKLSILIGKNNEGKSNLLKALGLAMDIISSGRFIRRPIRSSRLIFSQTQKYDWERDFPISLQEDGIGGETRLGLEFELSQTEKEEFNKRFKPKLSSSLVFEISIDSNVKVELEISEQNKKNKKIFGDQKHEICEFLKEKIYFNYIPAVRTEEAAAKIVYELIRNELLGIKENKKYKQALESIKKLEAPVLKKISKTIKDSIVQLVPNVRDVIIANDSESSYMSRHLYSGREYIEIDDGTKTGLELKGEGVKSLVTMALLKDMTLKKDQISFVAIEEPESHLHPEAVHFLKNKIYEIAEKNQVIISTHSPIFVDRENIDSNIIINDGKAAPARDLKVIREVLGIKISDNLKNAEQVLVVEGESDFIILQAVLPLLSKVLKEKLKENFLIIEELRGSSNIKYRIGELKSSFCSYHILLDNDEAGRRAKADNEIPDKNITFVTCKGMKESEIEDTIDVDIYKEEVEKKYGIDLSCKYFKSNKKKWSERMKDVLKASGKNSDDVLKDIKTTVASCVKKNPKKALNENKKESIEALAKTLEKINL</sequence>
<dbReference type="InterPro" id="IPR041685">
    <property type="entry name" value="AAA_GajA/Old/RecF-like"/>
</dbReference>
<dbReference type="SUPFAM" id="SSF52540">
    <property type="entry name" value="P-loop containing nucleoside triphosphate hydrolases"/>
    <property type="match status" value="1"/>
</dbReference>
<accession>M2BZG1</accession>
<protein>
    <recommendedName>
        <fullName evidence="1">Endonuclease GajA/Old nuclease/RecF-like AAA domain-containing protein</fullName>
    </recommendedName>
</protein>
<comment type="caution">
    <text evidence="2">The sequence shown here is derived from an EMBL/GenBank/DDBJ whole genome shotgun (WGS) entry which is preliminary data.</text>
</comment>
<feature type="domain" description="Endonuclease GajA/Old nuclease/RecF-like AAA" evidence="1">
    <location>
        <begin position="1"/>
        <end position="334"/>
    </location>
</feature>
<dbReference type="PANTHER" id="PTHR43581:SF4">
    <property type="entry name" value="ATP_GTP PHOSPHATASE"/>
    <property type="match status" value="1"/>
</dbReference>
<dbReference type="PANTHER" id="PTHR43581">
    <property type="entry name" value="ATP/GTP PHOSPHATASE"/>
    <property type="match status" value="1"/>
</dbReference>
<dbReference type="PATRIC" id="fig|999431.4.peg.182"/>
<dbReference type="AlphaFoldDB" id="M2BZG1"/>
<dbReference type="RefSeq" id="WP_002686893.1">
    <property type="nucleotide sequence ID" value="NZ_CM001794.1"/>
</dbReference>
<dbReference type="EMBL" id="AGDW01000001">
    <property type="protein sequence ID" value="EMB34640.1"/>
    <property type="molecule type" value="Genomic_DNA"/>
</dbReference>
<reference evidence="2" key="1">
    <citation type="submission" date="2012-01" db="EMBL/GenBank/DDBJ databases">
        <title>The Genome Sequence of Treponema denticola H1-T.</title>
        <authorList>
            <consortium name="The Broad Institute Genome Sequencing Platform"/>
            <person name="Earl A."/>
            <person name="Ward D."/>
            <person name="Feldgarden M."/>
            <person name="Gevers D."/>
            <person name="Blanton J.M."/>
            <person name="Fenno C.J."/>
            <person name="Baranova O.V."/>
            <person name="Mathney J."/>
            <person name="Dewhirst F.E."/>
            <person name="Izard J."/>
            <person name="Young S.K."/>
            <person name="Zeng Q."/>
            <person name="Gargeya S."/>
            <person name="Fitzgerald M."/>
            <person name="Haas B."/>
            <person name="Abouelleil A."/>
            <person name="Alvarado L."/>
            <person name="Arachchi H.M."/>
            <person name="Berlin A."/>
            <person name="Chapman S.B."/>
            <person name="Gearin G."/>
            <person name="Goldberg J."/>
            <person name="Griggs A."/>
            <person name="Gujja S."/>
            <person name="Hansen M."/>
            <person name="Heiman D."/>
            <person name="Howarth C."/>
            <person name="Larimer J."/>
            <person name="Lui A."/>
            <person name="MacDonald P.J.P."/>
            <person name="McCowen C."/>
            <person name="Montmayeur A."/>
            <person name="Murphy C."/>
            <person name="Neiman D."/>
            <person name="Pearson M."/>
            <person name="Priest M."/>
            <person name="Roberts A."/>
            <person name="Saif S."/>
            <person name="Shea T."/>
            <person name="Sisk P."/>
            <person name="Stolte C."/>
            <person name="Sykes S."/>
            <person name="Wortman J."/>
            <person name="Nusbaum C."/>
            <person name="Birren B."/>
        </authorList>
    </citation>
    <scope>NUCLEOTIDE SEQUENCE [LARGE SCALE GENOMIC DNA]</scope>
    <source>
        <strain evidence="2">H1-T</strain>
    </source>
</reference>
<dbReference type="HOGENOM" id="CLU_484784_0_0_12"/>
<proteinExistence type="predicted"/>
<dbReference type="Pfam" id="PF13175">
    <property type="entry name" value="AAA_15"/>
    <property type="match status" value="1"/>
</dbReference>